<dbReference type="Proteomes" id="UP000288758">
    <property type="component" value="Chromosome"/>
</dbReference>
<evidence type="ECO:0000259" key="5">
    <source>
        <dbReference type="Pfam" id="PF00135"/>
    </source>
</evidence>
<dbReference type="AlphaFoldDB" id="A0A410RX39"/>
<name>A0A410RX39_CORCK</name>
<dbReference type="PROSITE" id="PS00122">
    <property type="entry name" value="CARBOXYLESTERASE_B_1"/>
    <property type="match status" value="1"/>
</dbReference>
<evidence type="ECO:0000256" key="2">
    <source>
        <dbReference type="ARBA" id="ARBA00022801"/>
    </source>
</evidence>
<dbReference type="PANTHER" id="PTHR11559">
    <property type="entry name" value="CARBOXYLESTERASE"/>
    <property type="match status" value="1"/>
</dbReference>
<dbReference type="InterPro" id="IPR019826">
    <property type="entry name" value="Carboxylesterase_B_AS"/>
</dbReference>
<dbReference type="GO" id="GO:0016787">
    <property type="term" value="F:hydrolase activity"/>
    <property type="evidence" value="ECO:0007669"/>
    <property type="project" value="UniProtKB-KW"/>
</dbReference>
<dbReference type="InterPro" id="IPR002018">
    <property type="entry name" value="CarbesteraseB"/>
</dbReference>
<sequence>MVQQSAPVVSTVEGQLQGVVEEGVYAFKGIPYAQPPVGALRWRPPAPVVPWKHLRQASTFGKSSLQSRDGCIAGGGGDPYPMGEDCLYLNVWTPRVDPQAKLPVIVWIHGGAYVIGASGLPPYDGVPMASRDAILVTLNYRLGHLGFLAHPALQKEPGGGAANFGLLDQVAALQWVNRNIAKFGGDAGNVTLMGQSAGAKSVLSLFCMESAKPLFHRGVAMSVYGLDEMPLDKAQLKGQALIRDMGVPDAEATPERMRQLSAESFWQQAPEHSLAPVAVCGDTVLPQSILSTFKARQQARVPLILGSTSDDVSVMTAMGRDPMEILQALRDNNVPIGLLYPGVSPDEELARQVCRDIVFTLIPRQVADLHNQVSDAWRFYFEYTAAELRPEYPDGVPHGSDVPYFLDTVARCPPTQDVLTDEDRAYSRQVSGWMLQFARTGAPASATEWPRHQQGEDRTLRMQQPPKVEHNFMQLRLNAFLLASAIINSSDSRAGGKSGARGNVRHTGATPQKTGRPEGTT</sequence>
<accession>A0A410RX39</accession>
<protein>
    <recommendedName>
        <fullName evidence="3">Carboxylic ester hydrolase</fullName>
        <ecNumber evidence="3">3.1.1.-</ecNumber>
    </recommendedName>
</protein>
<dbReference type="EMBL" id="CP034669">
    <property type="protein sequence ID" value="QAT86485.1"/>
    <property type="molecule type" value="Genomic_DNA"/>
</dbReference>
<keyword evidence="2 3" id="KW-0378">Hydrolase</keyword>
<dbReference type="EC" id="3.1.1.-" evidence="3"/>
<evidence type="ECO:0000256" key="3">
    <source>
        <dbReference type="RuleBase" id="RU361235"/>
    </source>
</evidence>
<comment type="similarity">
    <text evidence="1 3">Belongs to the type-B carboxylesterase/lipase family.</text>
</comment>
<evidence type="ECO:0000313" key="7">
    <source>
        <dbReference type="Proteomes" id="UP000288758"/>
    </source>
</evidence>
<dbReference type="InterPro" id="IPR019819">
    <property type="entry name" value="Carboxylesterase_B_CS"/>
</dbReference>
<organism evidence="6 7">
    <name type="scientific">Corallococcus coralloides</name>
    <name type="common">Myxococcus coralloides</name>
    <dbReference type="NCBI Taxonomy" id="184914"/>
    <lineage>
        <taxon>Bacteria</taxon>
        <taxon>Pseudomonadati</taxon>
        <taxon>Myxococcota</taxon>
        <taxon>Myxococcia</taxon>
        <taxon>Myxococcales</taxon>
        <taxon>Cystobacterineae</taxon>
        <taxon>Myxococcaceae</taxon>
        <taxon>Corallococcus</taxon>
    </lineage>
</organism>
<dbReference type="SUPFAM" id="SSF53474">
    <property type="entry name" value="alpha/beta-Hydrolases"/>
    <property type="match status" value="1"/>
</dbReference>
<proteinExistence type="inferred from homology"/>
<dbReference type="Pfam" id="PF00135">
    <property type="entry name" value="COesterase"/>
    <property type="match status" value="2"/>
</dbReference>
<dbReference type="PROSITE" id="PS00941">
    <property type="entry name" value="CARBOXYLESTERASE_B_2"/>
    <property type="match status" value="1"/>
</dbReference>
<dbReference type="InterPro" id="IPR050309">
    <property type="entry name" value="Type-B_Carboxylest/Lipase"/>
</dbReference>
<reference evidence="6 7" key="1">
    <citation type="submission" date="2018-12" db="EMBL/GenBank/DDBJ databases">
        <title>Complete Genome Sequence of the Corallopyronin A producing Myxobacterium Corallococcus coralloides B035.</title>
        <authorList>
            <person name="Bouhired S.M."/>
            <person name="Rupp O."/>
            <person name="Blom J."/>
            <person name="Schaeberle T.F."/>
            <person name="Kehraus S."/>
            <person name="Schiefer A."/>
            <person name="Pfarr K."/>
            <person name="Goesmann A."/>
            <person name="Hoerauf A."/>
            <person name="Koenig G.M."/>
        </authorList>
    </citation>
    <scope>NUCLEOTIDE SEQUENCE [LARGE SCALE GENOMIC DNA]</scope>
    <source>
        <strain evidence="6 7">B035</strain>
    </source>
</reference>
<feature type="domain" description="Carboxylesterase type B" evidence="5">
    <location>
        <begin position="6"/>
        <end position="331"/>
    </location>
</feature>
<evidence type="ECO:0000313" key="6">
    <source>
        <dbReference type="EMBL" id="QAT86485.1"/>
    </source>
</evidence>
<dbReference type="InterPro" id="IPR029058">
    <property type="entry name" value="AB_hydrolase_fold"/>
</dbReference>
<gene>
    <name evidence="6" type="primary">pnbA</name>
    <name evidence="6" type="ORF">EJ065_4943</name>
</gene>
<dbReference type="RefSeq" id="WP_128798049.1">
    <property type="nucleotide sequence ID" value="NZ_CP034669.1"/>
</dbReference>
<evidence type="ECO:0000256" key="4">
    <source>
        <dbReference type="SAM" id="MobiDB-lite"/>
    </source>
</evidence>
<evidence type="ECO:0000256" key="1">
    <source>
        <dbReference type="ARBA" id="ARBA00005964"/>
    </source>
</evidence>
<feature type="region of interest" description="Disordered" evidence="4">
    <location>
        <begin position="491"/>
        <end position="521"/>
    </location>
</feature>
<feature type="domain" description="Carboxylesterase type B" evidence="5">
    <location>
        <begin position="351"/>
        <end position="476"/>
    </location>
</feature>
<dbReference type="Gene3D" id="3.40.50.1820">
    <property type="entry name" value="alpha/beta hydrolase"/>
    <property type="match status" value="1"/>
</dbReference>
<feature type="compositionally biased region" description="Polar residues" evidence="4">
    <location>
        <begin position="509"/>
        <end position="521"/>
    </location>
</feature>